<evidence type="ECO:0000259" key="2">
    <source>
        <dbReference type="Pfam" id="PF23127"/>
    </source>
</evidence>
<sequence length="449" mass="50500">MAANQSANGQNTGLEDFIAPFIFLGTIILLLWAIWNFQQTVVIRALFITVGFLSKAIQYISFMYPDHIAGNLSNWSTTLLSADPSQYGADAAIVMADTIFQTVSFFLLPWVVIRIWGLNKPRRIRKYVRRFDLHKLAQANAGFNPSINVVMQEDLLNTPIHKGPWAVNRSPIDYALMNGLVQVSSTKNIGDKISEILGAPKSENARLKTIKGWSERKMSWSAKERRRAMPSPWQCQLNKPKTDALLTVQLGGLWKGFESLDRFEKCVAAILVTCIASSPNAARKLALQMGNSWKRLDRKKRQRPTLDDTGVDKALKKYGVHPKVKRVLGYHSFKNTVFVGLLNEAGNKGVFTTNEFLWLKPVNRTLFFALNQFGGDRPFAEAAGVWSHYQEEVKAGHGIKIPCVESGTDGIEESLYDEEWIVGESGELKSEYEERLSIEDAKRVQEKSS</sequence>
<keyword evidence="1" id="KW-1133">Transmembrane helix</keyword>
<feature type="transmembrane region" description="Helical" evidence="1">
    <location>
        <begin position="42"/>
        <end position="64"/>
    </location>
</feature>
<feature type="transmembrane region" description="Helical" evidence="1">
    <location>
        <begin position="17"/>
        <end position="35"/>
    </location>
</feature>
<name>A0ABY1ZMB2_9GAMM</name>
<keyword evidence="1" id="KW-0812">Transmembrane</keyword>
<feature type="transmembrane region" description="Helical" evidence="1">
    <location>
        <begin position="91"/>
        <end position="116"/>
    </location>
</feature>
<evidence type="ECO:0000256" key="1">
    <source>
        <dbReference type="SAM" id="Phobius"/>
    </source>
</evidence>
<dbReference type="EMBL" id="SJDL01000008">
    <property type="protein sequence ID" value="TBW57439.1"/>
    <property type="molecule type" value="Genomic_DNA"/>
</dbReference>
<dbReference type="Proteomes" id="UP000313645">
    <property type="component" value="Unassembled WGS sequence"/>
</dbReference>
<protein>
    <recommendedName>
        <fullName evidence="2">DotM C-terminal cytoplasmic domain-containing protein</fullName>
    </recommendedName>
</protein>
<reference evidence="3 4" key="1">
    <citation type="submission" date="2019-02" db="EMBL/GenBank/DDBJ databases">
        <title>Marinobacter halodurans sp. nov., a marine bacterium isolated from sea tidal flat.</title>
        <authorList>
            <person name="Yoo Y."/>
            <person name="Lee D.W."/>
            <person name="Kim B.S."/>
            <person name="Kim J.-J."/>
        </authorList>
    </citation>
    <scope>NUCLEOTIDE SEQUENCE [LARGE SCALE GENOMIC DNA]</scope>
    <source>
        <strain evidence="3 4">YJ-S3-2</strain>
    </source>
</reference>
<organism evidence="3 4">
    <name type="scientific">Marinobacter halodurans</name>
    <dbReference type="NCBI Taxonomy" id="2528979"/>
    <lineage>
        <taxon>Bacteria</taxon>
        <taxon>Pseudomonadati</taxon>
        <taxon>Pseudomonadota</taxon>
        <taxon>Gammaproteobacteria</taxon>
        <taxon>Pseudomonadales</taxon>
        <taxon>Marinobacteraceae</taxon>
        <taxon>Marinobacter</taxon>
    </lineage>
</organism>
<comment type="caution">
    <text evidence="3">The sequence shown here is derived from an EMBL/GenBank/DDBJ whole genome shotgun (WGS) entry which is preliminary data.</text>
</comment>
<dbReference type="RefSeq" id="WP_131480498.1">
    <property type="nucleotide sequence ID" value="NZ_SJDL01000008.1"/>
</dbReference>
<evidence type="ECO:0000313" key="4">
    <source>
        <dbReference type="Proteomes" id="UP000313645"/>
    </source>
</evidence>
<evidence type="ECO:0000313" key="3">
    <source>
        <dbReference type="EMBL" id="TBW57439.1"/>
    </source>
</evidence>
<feature type="domain" description="DotM C-terminal cytoplasmic" evidence="2">
    <location>
        <begin position="242"/>
        <end position="412"/>
    </location>
</feature>
<dbReference type="InterPro" id="IPR056464">
    <property type="entry name" value="DotM_C"/>
</dbReference>
<keyword evidence="4" id="KW-1185">Reference proteome</keyword>
<accession>A0ABY1ZMB2</accession>
<keyword evidence="1" id="KW-0472">Membrane</keyword>
<proteinExistence type="predicted"/>
<dbReference type="Pfam" id="PF23127">
    <property type="entry name" value="DotM_C"/>
    <property type="match status" value="1"/>
</dbReference>
<gene>
    <name evidence="3" type="ORF">EZI54_07205</name>
</gene>